<keyword evidence="2" id="KW-1185">Reference proteome</keyword>
<dbReference type="GO" id="GO:0047355">
    <property type="term" value="F:CDP-glycerol glycerophosphotransferase activity"/>
    <property type="evidence" value="ECO:0007669"/>
    <property type="project" value="InterPro"/>
</dbReference>
<name>A0A178MA29_9PROT</name>
<evidence type="ECO:0000313" key="1">
    <source>
        <dbReference type="EMBL" id="OAN45609.1"/>
    </source>
</evidence>
<dbReference type="EMBL" id="LWQT01000098">
    <property type="protein sequence ID" value="OAN45609.1"/>
    <property type="molecule type" value="Genomic_DNA"/>
</dbReference>
<gene>
    <name evidence="1" type="ORF">A6A04_06850</name>
</gene>
<protein>
    <submittedName>
        <fullName evidence="1">Uncharacterized protein</fullName>
    </submittedName>
</protein>
<sequence>MEKTLQDLERVARALTLLMDSSPDHMAIMCRVVPDEESLIAFIEKTPWYSGFDDEQLAAHFGRALFQAQIDTMRARVDPARPTIGLYAPLKAFRKHFGTLSERLEAAGYTVFRLYGQIADDAFEQADNAYFAGLGMMHQLDFLDAVVITTLCADLPDRPIPRVIMLHDVFDSPLGDPRDFLELVRTMDYVFVPSEPSMAATKRVFTMFDQAGVAPLKPVQLVPMGYPRLDANRRAFAAVAREEKTLVYAPTMTLESWQEYASVARWGRGIIDTLRQSFPDHTVIFRPHPNSHTNPAVAALMQEVADLPGCEVDAITSDYMTTYGRARMLVTDMSGTAFTFAFTTGRPVVFFSPNDAAARAANPDVTYFQLRDRVGLVAECLEDLPTRVRAAMDPAFQAHAAELCRQTIYNLGASEDRFLDLLPTVLRKEILPGAFLFDPNQGGPTW</sequence>
<dbReference type="GO" id="GO:0016020">
    <property type="term" value="C:membrane"/>
    <property type="evidence" value="ECO:0007669"/>
    <property type="project" value="InterPro"/>
</dbReference>
<accession>A0A178MA29</accession>
<organism evidence="1 2">
    <name type="scientific">Paramagnetospirillum marisnigri</name>
    <dbReference type="NCBI Taxonomy" id="1285242"/>
    <lineage>
        <taxon>Bacteria</taxon>
        <taxon>Pseudomonadati</taxon>
        <taxon>Pseudomonadota</taxon>
        <taxon>Alphaproteobacteria</taxon>
        <taxon>Rhodospirillales</taxon>
        <taxon>Magnetospirillaceae</taxon>
        <taxon>Paramagnetospirillum</taxon>
    </lineage>
</organism>
<dbReference type="InterPro" id="IPR007554">
    <property type="entry name" value="Glycerophosphate_synth"/>
</dbReference>
<dbReference type="STRING" id="1285242.A6A04_06850"/>
<comment type="caution">
    <text evidence="1">The sequence shown here is derived from an EMBL/GenBank/DDBJ whole genome shotgun (WGS) entry which is preliminary data.</text>
</comment>
<dbReference type="Proteomes" id="UP000078428">
    <property type="component" value="Unassembled WGS sequence"/>
</dbReference>
<dbReference type="InterPro" id="IPR043148">
    <property type="entry name" value="TagF_C"/>
</dbReference>
<reference evidence="1 2" key="1">
    <citation type="submission" date="2016-04" db="EMBL/GenBank/DDBJ databases">
        <title>Draft genome sequence of freshwater magnetotactic bacteria Magnetospirillum marisnigri SP-1 and Magnetospirillum moscoviense BB-1.</title>
        <authorList>
            <person name="Koziaeva V."/>
            <person name="Dziuba M.V."/>
            <person name="Ivanov T.M."/>
            <person name="Kuznetsov B."/>
            <person name="Grouzdev D.S."/>
        </authorList>
    </citation>
    <scope>NUCLEOTIDE SEQUENCE [LARGE SCALE GENOMIC DNA]</scope>
    <source>
        <strain evidence="1 2">SP-1</strain>
    </source>
</reference>
<proteinExistence type="predicted"/>
<dbReference type="AlphaFoldDB" id="A0A178MA29"/>
<dbReference type="Gene3D" id="3.40.50.12580">
    <property type="match status" value="1"/>
</dbReference>
<evidence type="ECO:0000313" key="2">
    <source>
        <dbReference type="Proteomes" id="UP000078428"/>
    </source>
</evidence>
<dbReference type="Pfam" id="PF04464">
    <property type="entry name" value="Glyphos_transf"/>
    <property type="match status" value="1"/>
</dbReference>